<evidence type="ECO:0008006" key="3">
    <source>
        <dbReference type="Google" id="ProtNLM"/>
    </source>
</evidence>
<comment type="caution">
    <text evidence="1">The sequence shown here is derived from an EMBL/GenBank/DDBJ whole genome shotgun (WGS) entry which is preliminary data.</text>
</comment>
<dbReference type="EMBL" id="AYRZ02000009">
    <property type="protein sequence ID" value="PHT71750.1"/>
    <property type="molecule type" value="Genomic_DNA"/>
</dbReference>
<keyword evidence="2" id="KW-1185">Reference proteome</keyword>
<dbReference type="InterPro" id="IPR050951">
    <property type="entry name" value="Retrovirus_Pol_polyprotein"/>
</dbReference>
<accession>A0A2G2YPT9</accession>
<protein>
    <recommendedName>
        <fullName evidence="3">Mitochondrial protein</fullName>
    </recommendedName>
</protein>
<dbReference type="SUPFAM" id="SSF56672">
    <property type="entry name" value="DNA/RNA polymerases"/>
    <property type="match status" value="1"/>
</dbReference>
<dbReference type="Gramene" id="PHT71750">
    <property type="protein sequence ID" value="PHT71750"/>
    <property type="gene ID" value="T459_22535"/>
</dbReference>
<proteinExistence type="predicted"/>
<sequence length="115" mass="13104">MTDHIVHVKEVFDLMLKFQLYAKMSKCAFGVPKVEYLGHFISAEGVSTDPKKIITVSNWPLSNNIKQLRGFLGLAGYYMSFINGFGSICRPLYDLLKKDNFGWNEECTAAFEKLK</sequence>
<reference evidence="1 2" key="1">
    <citation type="journal article" date="2014" name="Nat. Genet.">
        <title>Genome sequence of the hot pepper provides insights into the evolution of pungency in Capsicum species.</title>
        <authorList>
            <person name="Kim S."/>
            <person name="Park M."/>
            <person name="Yeom S.I."/>
            <person name="Kim Y.M."/>
            <person name="Lee J.M."/>
            <person name="Lee H.A."/>
            <person name="Seo E."/>
            <person name="Choi J."/>
            <person name="Cheong K."/>
            <person name="Kim K.T."/>
            <person name="Jung K."/>
            <person name="Lee G.W."/>
            <person name="Oh S.K."/>
            <person name="Bae C."/>
            <person name="Kim S.B."/>
            <person name="Lee H.Y."/>
            <person name="Kim S.Y."/>
            <person name="Kim M.S."/>
            <person name="Kang B.C."/>
            <person name="Jo Y.D."/>
            <person name="Yang H.B."/>
            <person name="Jeong H.J."/>
            <person name="Kang W.H."/>
            <person name="Kwon J.K."/>
            <person name="Shin C."/>
            <person name="Lim J.Y."/>
            <person name="Park J.H."/>
            <person name="Huh J.H."/>
            <person name="Kim J.S."/>
            <person name="Kim B.D."/>
            <person name="Cohen O."/>
            <person name="Paran I."/>
            <person name="Suh M.C."/>
            <person name="Lee S.B."/>
            <person name="Kim Y.K."/>
            <person name="Shin Y."/>
            <person name="Noh S.J."/>
            <person name="Park J."/>
            <person name="Seo Y.S."/>
            <person name="Kwon S.Y."/>
            <person name="Kim H.A."/>
            <person name="Park J.M."/>
            <person name="Kim H.J."/>
            <person name="Choi S.B."/>
            <person name="Bosland P.W."/>
            <person name="Reeves G."/>
            <person name="Jo S.H."/>
            <person name="Lee B.W."/>
            <person name="Cho H.T."/>
            <person name="Choi H.S."/>
            <person name="Lee M.S."/>
            <person name="Yu Y."/>
            <person name="Do Choi Y."/>
            <person name="Park B.S."/>
            <person name="van Deynze A."/>
            <person name="Ashrafi H."/>
            <person name="Hill T."/>
            <person name="Kim W.T."/>
            <person name="Pai H.S."/>
            <person name="Ahn H.K."/>
            <person name="Yeam I."/>
            <person name="Giovannoni J.J."/>
            <person name="Rose J.K."/>
            <person name="Sorensen I."/>
            <person name="Lee S.J."/>
            <person name="Kim R.W."/>
            <person name="Choi I.Y."/>
            <person name="Choi B.S."/>
            <person name="Lim J.S."/>
            <person name="Lee Y.H."/>
            <person name="Choi D."/>
        </authorList>
    </citation>
    <scope>NUCLEOTIDE SEQUENCE [LARGE SCALE GENOMIC DNA]</scope>
    <source>
        <strain evidence="2">cv. CM334</strain>
    </source>
</reference>
<dbReference type="InterPro" id="IPR043502">
    <property type="entry name" value="DNA/RNA_pol_sf"/>
</dbReference>
<dbReference type="STRING" id="4072.A0A2G2YPT9"/>
<dbReference type="InterPro" id="IPR043128">
    <property type="entry name" value="Rev_trsase/Diguanyl_cyclase"/>
</dbReference>
<evidence type="ECO:0000313" key="1">
    <source>
        <dbReference type="EMBL" id="PHT71750.1"/>
    </source>
</evidence>
<reference evidence="1 2" key="2">
    <citation type="journal article" date="2017" name="Genome Biol.">
        <title>New reference genome sequences of hot pepper reveal the massive evolution of plant disease-resistance genes by retroduplication.</title>
        <authorList>
            <person name="Kim S."/>
            <person name="Park J."/>
            <person name="Yeom S.I."/>
            <person name="Kim Y.M."/>
            <person name="Seo E."/>
            <person name="Kim K.T."/>
            <person name="Kim M.S."/>
            <person name="Lee J.M."/>
            <person name="Cheong K."/>
            <person name="Shin H.S."/>
            <person name="Kim S.B."/>
            <person name="Han K."/>
            <person name="Lee J."/>
            <person name="Park M."/>
            <person name="Lee H.A."/>
            <person name="Lee H.Y."/>
            <person name="Lee Y."/>
            <person name="Oh S."/>
            <person name="Lee J.H."/>
            <person name="Choi E."/>
            <person name="Choi E."/>
            <person name="Lee S.E."/>
            <person name="Jeon J."/>
            <person name="Kim H."/>
            <person name="Choi G."/>
            <person name="Song H."/>
            <person name="Lee J."/>
            <person name="Lee S.C."/>
            <person name="Kwon J.K."/>
            <person name="Lee H.Y."/>
            <person name="Koo N."/>
            <person name="Hong Y."/>
            <person name="Kim R.W."/>
            <person name="Kang W.H."/>
            <person name="Huh J.H."/>
            <person name="Kang B.C."/>
            <person name="Yang T.J."/>
            <person name="Lee Y.H."/>
            <person name="Bennetzen J.L."/>
            <person name="Choi D."/>
        </authorList>
    </citation>
    <scope>NUCLEOTIDE SEQUENCE [LARGE SCALE GENOMIC DNA]</scope>
    <source>
        <strain evidence="2">cv. CM334</strain>
    </source>
</reference>
<dbReference type="OMA" id="FQLYAKM"/>
<dbReference type="Gene3D" id="3.30.70.270">
    <property type="match status" value="2"/>
</dbReference>
<name>A0A2G2YPT9_CAPAN</name>
<dbReference type="PANTHER" id="PTHR37984:SF5">
    <property type="entry name" value="PROTEIN NYNRIN-LIKE"/>
    <property type="match status" value="1"/>
</dbReference>
<dbReference type="PANTHER" id="PTHR37984">
    <property type="entry name" value="PROTEIN CBG26694"/>
    <property type="match status" value="1"/>
</dbReference>
<dbReference type="AlphaFoldDB" id="A0A2G2YPT9"/>
<evidence type="ECO:0000313" key="2">
    <source>
        <dbReference type="Proteomes" id="UP000222542"/>
    </source>
</evidence>
<gene>
    <name evidence="1" type="ORF">T459_22535</name>
</gene>
<dbReference type="Proteomes" id="UP000222542">
    <property type="component" value="Unassembled WGS sequence"/>
</dbReference>
<organism evidence="1 2">
    <name type="scientific">Capsicum annuum</name>
    <name type="common">Capsicum pepper</name>
    <dbReference type="NCBI Taxonomy" id="4072"/>
    <lineage>
        <taxon>Eukaryota</taxon>
        <taxon>Viridiplantae</taxon>
        <taxon>Streptophyta</taxon>
        <taxon>Embryophyta</taxon>
        <taxon>Tracheophyta</taxon>
        <taxon>Spermatophyta</taxon>
        <taxon>Magnoliopsida</taxon>
        <taxon>eudicotyledons</taxon>
        <taxon>Gunneridae</taxon>
        <taxon>Pentapetalae</taxon>
        <taxon>asterids</taxon>
        <taxon>lamiids</taxon>
        <taxon>Solanales</taxon>
        <taxon>Solanaceae</taxon>
        <taxon>Solanoideae</taxon>
        <taxon>Capsiceae</taxon>
        <taxon>Capsicum</taxon>
    </lineage>
</organism>